<dbReference type="SMART" id="SM00448">
    <property type="entry name" value="REC"/>
    <property type="match status" value="1"/>
</dbReference>
<dbReference type="Pfam" id="PF00989">
    <property type="entry name" value="PAS"/>
    <property type="match status" value="1"/>
</dbReference>
<evidence type="ECO:0000256" key="19">
    <source>
        <dbReference type="PROSITE-ProRule" id="PRU00110"/>
    </source>
</evidence>
<evidence type="ECO:0000256" key="15">
    <source>
        <dbReference type="ARBA" id="ARBA00023136"/>
    </source>
</evidence>
<feature type="modified residue" description="4-aspartylphosphate" evidence="20">
    <location>
        <position position="649"/>
    </location>
</feature>
<dbReference type="InterPro" id="IPR013767">
    <property type="entry name" value="PAS_fold"/>
</dbReference>
<dbReference type="InterPro" id="IPR003661">
    <property type="entry name" value="HisK_dim/P_dom"/>
</dbReference>
<dbReference type="PROSITE" id="PS50109">
    <property type="entry name" value="HIS_KIN"/>
    <property type="match status" value="1"/>
</dbReference>
<dbReference type="STRING" id="1842727.RD110_08835"/>
<organism evidence="27 28">
    <name type="scientific">Rhodoferax koreensis</name>
    <dbReference type="NCBI Taxonomy" id="1842727"/>
    <lineage>
        <taxon>Bacteria</taxon>
        <taxon>Pseudomonadati</taxon>
        <taxon>Pseudomonadota</taxon>
        <taxon>Betaproteobacteria</taxon>
        <taxon>Burkholderiales</taxon>
        <taxon>Comamonadaceae</taxon>
        <taxon>Rhodoferax</taxon>
    </lineage>
</organism>
<evidence type="ECO:0000259" key="22">
    <source>
        <dbReference type="PROSITE" id="PS50109"/>
    </source>
</evidence>
<dbReference type="SMART" id="SM00073">
    <property type="entry name" value="HPT"/>
    <property type="match status" value="1"/>
</dbReference>
<name>A0A1P8JU76_9BURK</name>
<dbReference type="Gene3D" id="3.30.565.10">
    <property type="entry name" value="Histidine kinase-like ATPase, C-terminal domain"/>
    <property type="match status" value="1"/>
</dbReference>
<feature type="domain" description="PAC" evidence="25">
    <location>
        <begin position="244"/>
        <end position="309"/>
    </location>
</feature>
<dbReference type="FunFam" id="1.10.287.130:FF:000038">
    <property type="entry name" value="Sensory transduction histidine kinase"/>
    <property type="match status" value="1"/>
</dbReference>
<sequence>MRIGWLFELTLLLAACAAFLVLRRRRRDGSQTHLTSDVEEELRRLRGMAQHSLERLREMSDALPCAVFQMLQPLEGSPRFLFVGQPIEDIVGVTAAEQMQDFRAHRRHIASKDLPRVMDALREARLSRGRIELDYRVEWGGRQRWVKLNAASTEKPDGVLWTGYWLDVTEQHQALQRMADQLDFQDRLIDTIPTPTFIKDENARYLSINRAFEEAFGLDRRNLIGKTILDSNHIADPVRRQRVHDQQLEVIRTGGLFHEQHDNTWADGKLRPELYWEQGIKRADGQPAGLVGVLIDISPQVEAQEALKRAAETMQVAKDIAEAATTAKSEFLASMSHEIRTPMNAILGLSHLLLETPLDEKQAHYAAKIRQSGQHLLGIINDILDFSKVEAGKLDIEHADVDLEKILDNVATLVGEKARAKGLALVFDVASDVPRWLVGDALRLGQILVNYANNAVKFTERGEVVVSVTAEADAGTEVLLRFEVRDTGIGLSNAQMARLFQNFVQADTSTSRKYGGTGLGLAISKRLAELMGGEVGVRSELGQGSRFWFTARLQRREATAMEHTSIDTGGRRVMASADEEAMHDAARTLSERLTRLRGARVLLAEDNDINQEVAVHLLESVGLVVDLAADGREAVEKARRVEYDLVLMDMQMPVMDGLEATRAIRGLGGAMQPPIVAMTASATQSDRALCLQAGMVDFVAKPIEPDHLWATLLRWIAKRSPEDGATGRAPAAQTVAENQAGPPLEVPGLDTALGLRRVAGRPDLYLTLLRKFAAGQNDAIGKVRAALQAQDAKTALRLAHTLKGVAGNIGAAPLETAAAGLEAALHQTPDARAVSAWLEETETALQALLGQLVPQLEAAQAKAEARDVEEPAVPADPGQHKNTEAVLQRLGELLADNDSQAIAWLQSHRVLLQESVGANYPALLRDIENFDYDLALDTLRKTGTA</sequence>
<dbReference type="KEGG" id="rhy:RD110_08835"/>
<dbReference type="EC" id="2.7.13.3" evidence="3"/>
<dbReference type="Proteomes" id="UP000186609">
    <property type="component" value="Chromosome"/>
</dbReference>
<evidence type="ECO:0000256" key="7">
    <source>
        <dbReference type="ARBA" id="ARBA00022692"/>
    </source>
</evidence>
<evidence type="ECO:0000256" key="6">
    <source>
        <dbReference type="ARBA" id="ARBA00022679"/>
    </source>
</evidence>
<keyword evidence="15" id="KW-0472">Membrane</keyword>
<evidence type="ECO:0000256" key="16">
    <source>
        <dbReference type="ARBA" id="ARBA00023306"/>
    </source>
</evidence>
<evidence type="ECO:0000256" key="17">
    <source>
        <dbReference type="ARBA" id="ARBA00058004"/>
    </source>
</evidence>
<dbReference type="Gene3D" id="1.10.287.130">
    <property type="match status" value="1"/>
</dbReference>
<dbReference type="PROSITE" id="PS50112">
    <property type="entry name" value="PAS"/>
    <property type="match status" value="1"/>
</dbReference>
<dbReference type="InterPro" id="IPR004358">
    <property type="entry name" value="Sig_transdc_His_kin-like_C"/>
</dbReference>
<keyword evidence="7" id="KW-0812">Transmembrane</keyword>
<dbReference type="InterPro" id="IPR001789">
    <property type="entry name" value="Sig_transdc_resp-reg_receiver"/>
</dbReference>
<dbReference type="SMART" id="SM00387">
    <property type="entry name" value="HATPase_c"/>
    <property type="match status" value="1"/>
</dbReference>
<evidence type="ECO:0000256" key="14">
    <source>
        <dbReference type="ARBA" id="ARBA00023026"/>
    </source>
</evidence>
<dbReference type="PANTHER" id="PTHR45339:SF1">
    <property type="entry name" value="HYBRID SIGNAL TRANSDUCTION HISTIDINE KINASE J"/>
    <property type="match status" value="1"/>
</dbReference>
<protein>
    <recommendedName>
        <fullName evidence="18">Virulence sensor protein BvgS</fullName>
        <ecNumber evidence="3">2.7.13.3</ecNumber>
    </recommendedName>
</protein>
<evidence type="ECO:0000256" key="8">
    <source>
        <dbReference type="ARBA" id="ARBA00022729"/>
    </source>
</evidence>
<dbReference type="GO" id="GO:0005886">
    <property type="term" value="C:plasma membrane"/>
    <property type="evidence" value="ECO:0007669"/>
    <property type="project" value="UniProtKB-SubCell"/>
</dbReference>
<gene>
    <name evidence="27" type="ORF">RD110_08835</name>
</gene>
<dbReference type="GO" id="GO:0006355">
    <property type="term" value="P:regulation of DNA-templated transcription"/>
    <property type="evidence" value="ECO:0007669"/>
    <property type="project" value="InterPro"/>
</dbReference>
<keyword evidence="13" id="KW-0902">Two-component regulatory system</keyword>
<dbReference type="OrthoDB" id="9176737at2"/>
<comment type="catalytic activity">
    <reaction evidence="1">
        <text>ATP + protein L-histidine = ADP + protein N-phospho-L-histidine.</text>
        <dbReference type="EC" id="2.7.13.3"/>
    </reaction>
</comment>
<dbReference type="SUPFAM" id="SSF47226">
    <property type="entry name" value="Histidine-containing phosphotransfer domain, HPT domain"/>
    <property type="match status" value="1"/>
</dbReference>
<evidence type="ECO:0000256" key="2">
    <source>
        <dbReference type="ARBA" id="ARBA00004651"/>
    </source>
</evidence>
<dbReference type="InterPro" id="IPR000700">
    <property type="entry name" value="PAS-assoc_C"/>
</dbReference>
<keyword evidence="9" id="KW-0547">Nucleotide-binding</keyword>
<feature type="modified residue" description="Phosphohistidine" evidence="19">
    <location>
        <position position="800"/>
    </location>
</feature>
<keyword evidence="16" id="KW-0131">Cell cycle</keyword>
<dbReference type="InterPro" id="IPR003594">
    <property type="entry name" value="HATPase_dom"/>
</dbReference>
<dbReference type="GO" id="GO:0000155">
    <property type="term" value="F:phosphorelay sensor kinase activity"/>
    <property type="evidence" value="ECO:0007669"/>
    <property type="project" value="InterPro"/>
</dbReference>
<evidence type="ECO:0000256" key="1">
    <source>
        <dbReference type="ARBA" id="ARBA00000085"/>
    </source>
</evidence>
<feature type="domain" description="PAS" evidence="24">
    <location>
        <begin position="181"/>
        <end position="254"/>
    </location>
</feature>
<dbReference type="SUPFAM" id="SSF52172">
    <property type="entry name" value="CheY-like"/>
    <property type="match status" value="1"/>
</dbReference>
<dbReference type="SUPFAM" id="SSF47384">
    <property type="entry name" value="Homodimeric domain of signal transducing histidine kinase"/>
    <property type="match status" value="1"/>
</dbReference>
<dbReference type="PANTHER" id="PTHR45339">
    <property type="entry name" value="HYBRID SIGNAL TRANSDUCTION HISTIDINE KINASE J"/>
    <property type="match status" value="1"/>
</dbReference>
<evidence type="ECO:0000256" key="13">
    <source>
        <dbReference type="ARBA" id="ARBA00023012"/>
    </source>
</evidence>
<keyword evidence="28" id="KW-1185">Reference proteome</keyword>
<evidence type="ECO:0000256" key="11">
    <source>
        <dbReference type="ARBA" id="ARBA00022840"/>
    </source>
</evidence>
<keyword evidence="5 20" id="KW-0597">Phosphoprotein</keyword>
<feature type="domain" description="HPt" evidence="26">
    <location>
        <begin position="761"/>
        <end position="859"/>
    </location>
</feature>
<keyword evidence="6" id="KW-0808">Transferase</keyword>
<dbReference type="InterPro" id="IPR008207">
    <property type="entry name" value="Sig_transdc_His_kin_Hpt_dom"/>
</dbReference>
<comment type="function">
    <text evidence="17">Member of the two-component regulatory system BvgS/BvgA. Phosphorylates BvgA via a four-step phosphorelay in response to environmental signals.</text>
</comment>
<evidence type="ECO:0000313" key="27">
    <source>
        <dbReference type="EMBL" id="APW37285.1"/>
    </source>
</evidence>
<dbReference type="SMART" id="SM00388">
    <property type="entry name" value="HisKA"/>
    <property type="match status" value="1"/>
</dbReference>
<dbReference type="InterPro" id="IPR005467">
    <property type="entry name" value="His_kinase_dom"/>
</dbReference>
<feature type="domain" description="Histidine kinase" evidence="22">
    <location>
        <begin position="334"/>
        <end position="555"/>
    </location>
</feature>
<dbReference type="PROSITE" id="PS50894">
    <property type="entry name" value="HPT"/>
    <property type="match status" value="1"/>
</dbReference>
<dbReference type="CDD" id="cd00130">
    <property type="entry name" value="PAS"/>
    <property type="match status" value="1"/>
</dbReference>
<dbReference type="Gene3D" id="3.40.50.2300">
    <property type="match status" value="1"/>
</dbReference>
<proteinExistence type="predicted"/>
<dbReference type="InterPro" id="IPR000014">
    <property type="entry name" value="PAS"/>
</dbReference>
<dbReference type="Pfam" id="PF01627">
    <property type="entry name" value="Hpt"/>
    <property type="match status" value="1"/>
</dbReference>
<dbReference type="RefSeq" id="WP_076198643.1">
    <property type="nucleotide sequence ID" value="NZ_CP019236.1"/>
</dbReference>
<keyword evidence="12" id="KW-1133">Transmembrane helix</keyword>
<evidence type="ECO:0000256" key="4">
    <source>
        <dbReference type="ARBA" id="ARBA00022475"/>
    </source>
</evidence>
<dbReference type="Gene3D" id="1.20.120.160">
    <property type="entry name" value="HPT domain"/>
    <property type="match status" value="1"/>
</dbReference>
<evidence type="ECO:0000256" key="18">
    <source>
        <dbReference type="ARBA" id="ARBA00070152"/>
    </source>
</evidence>
<evidence type="ECO:0000256" key="5">
    <source>
        <dbReference type="ARBA" id="ARBA00022553"/>
    </source>
</evidence>
<dbReference type="CDD" id="cd00082">
    <property type="entry name" value="HisKA"/>
    <property type="match status" value="1"/>
</dbReference>
<dbReference type="InterPro" id="IPR036890">
    <property type="entry name" value="HATPase_C_sf"/>
</dbReference>
<dbReference type="NCBIfam" id="TIGR00229">
    <property type="entry name" value="sensory_box"/>
    <property type="match status" value="1"/>
</dbReference>
<dbReference type="SUPFAM" id="SSF55874">
    <property type="entry name" value="ATPase domain of HSP90 chaperone/DNA topoisomerase II/histidine kinase"/>
    <property type="match status" value="1"/>
</dbReference>
<evidence type="ECO:0000259" key="26">
    <source>
        <dbReference type="PROSITE" id="PS50894"/>
    </source>
</evidence>
<dbReference type="AlphaFoldDB" id="A0A1P8JU76"/>
<dbReference type="PRINTS" id="PR00344">
    <property type="entry name" value="BCTRLSENSOR"/>
</dbReference>
<dbReference type="CDD" id="cd16922">
    <property type="entry name" value="HATPase_EvgS-ArcB-TorS-like"/>
    <property type="match status" value="1"/>
</dbReference>
<evidence type="ECO:0000256" key="10">
    <source>
        <dbReference type="ARBA" id="ARBA00022777"/>
    </source>
</evidence>
<evidence type="ECO:0000256" key="21">
    <source>
        <dbReference type="SAM" id="MobiDB-lite"/>
    </source>
</evidence>
<dbReference type="CDD" id="cd17546">
    <property type="entry name" value="REC_hyHK_CKI1_RcsC-like"/>
    <property type="match status" value="1"/>
</dbReference>
<dbReference type="InterPro" id="IPR036641">
    <property type="entry name" value="HPT_dom_sf"/>
</dbReference>
<evidence type="ECO:0000259" key="24">
    <source>
        <dbReference type="PROSITE" id="PS50112"/>
    </source>
</evidence>
<evidence type="ECO:0000313" key="28">
    <source>
        <dbReference type="Proteomes" id="UP000186609"/>
    </source>
</evidence>
<keyword evidence="4" id="KW-1003">Cell membrane</keyword>
<keyword evidence="8" id="KW-0732">Signal</keyword>
<evidence type="ECO:0000259" key="25">
    <source>
        <dbReference type="PROSITE" id="PS50113"/>
    </source>
</evidence>
<dbReference type="Pfam" id="PF00072">
    <property type="entry name" value="Response_reg"/>
    <property type="match status" value="1"/>
</dbReference>
<dbReference type="InterPro" id="IPR035965">
    <property type="entry name" value="PAS-like_dom_sf"/>
</dbReference>
<evidence type="ECO:0000256" key="20">
    <source>
        <dbReference type="PROSITE-ProRule" id="PRU00169"/>
    </source>
</evidence>
<dbReference type="CDD" id="cd00088">
    <property type="entry name" value="HPT"/>
    <property type="match status" value="1"/>
</dbReference>
<feature type="domain" description="Response regulatory" evidence="23">
    <location>
        <begin position="600"/>
        <end position="716"/>
    </location>
</feature>
<dbReference type="SMART" id="SM00091">
    <property type="entry name" value="PAS"/>
    <property type="match status" value="1"/>
</dbReference>
<reference evidence="27 28" key="1">
    <citation type="submission" date="2017-01" db="EMBL/GenBank/DDBJ databases">
        <authorList>
            <person name="Mah S.A."/>
            <person name="Swanson W.J."/>
            <person name="Moy G.W."/>
            <person name="Vacquier V.D."/>
        </authorList>
    </citation>
    <scope>NUCLEOTIDE SEQUENCE [LARGE SCALE GENOMIC DNA]</scope>
    <source>
        <strain evidence="27 28">DCY110</strain>
    </source>
</reference>
<feature type="region of interest" description="Disordered" evidence="21">
    <location>
        <begin position="723"/>
        <end position="742"/>
    </location>
</feature>
<evidence type="ECO:0000256" key="12">
    <source>
        <dbReference type="ARBA" id="ARBA00022989"/>
    </source>
</evidence>
<dbReference type="FunFam" id="3.30.565.10:FF:000010">
    <property type="entry name" value="Sensor histidine kinase RcsC"/>
    <property type="match status" value="1"/>
</dbReference>
<dbReference type="Pfam" id="PF00512">
    <property type="entry name" value="HisKA"/>
    <property type="match status" value="1"/>
</dbReference>
<dbReference type="InterPro" id="IPR036097">
    <property type="entry name" value="HisK_dim/P_sf"/>
</dbReference>
<keyword evidence="10" id="KW-0418">Kinase</keyword>
<evidence type="ECO:0000256" key="3">
    <source>
        <dbReference type="ARBA" id="ARBA00012438"/>
    </source>
</evidence>
<dbReference type="EMBL" id="CP019236">
    <property type="protein sequence ID" value="APW37285.1"/>
    <property type="molecule type" value="Genomic_DNA"/>
</dbReference>
<dbReference type="SUPFAM" id="SSF55785">
    <property type="entry name" value="PYP-like sensor domain (PAS domain)"/>
    <property type="match status" value="2"/>
</dbReference>
<evidence type="ECO:0000256" key="9">
    <source>
        <dbReference type="ARBA" id="ARBA00022741"/>
    </source>
</evidence>
<dbReference type="PROSITE" id="PS50113">
    <property type="entry name" value="PAC"/>
    <property type="match status" value="1"/>
</dbReference>
<evidence type="ECO:0000259" key="23">
    <source>
        <dbReference type="PROSITE" id="PS50110"/>
    </source>
</evidence>
<dbReference type="PROSITE" id="PS50110">
    <property type="entry name" value="RESPONSE_REGULATORY"/>
    <property type="match status" value="1"/>
</dbReference>
<dbReference type="Gene3D" id="3.30.450.20">
    <property type="entry name" value="PAS domain"/>
    <property type="match status" value="2"/>
</dbReference>
<accession>A0A1P8JU76</accession>
<dbReference type="InterPro" id="IPR011006">
    <property type="entry name" value="CheY-like_superfamily"/>
</dbReference>
<comment type="subcellular location">
    <subcellularLocation>
        <location evidence="2">Cell membrane</location>
        <topology evidence="2">Multi-pass membrane protein</topology>
    </subcellularLocation>
</comment>
<dbReference type="Pfam" id="PF02518">
    <property type="entry name" value="HATPase_c"/>
    <property type="match status" value="1"/>
</dbReference>
<keyword evidence="11" id="KW-0067">ATP-binding</keyword>
<dbReference type="GO" id="GO:0005524">
    <property type="term" value="F:ATP binding"/>
    <property type="evidence" value="ECO:0007669"/>
    <property type="project" value="UniProtKB-KW"/>
</dbReference>
<keyword evidence="14" id="KW-0843">Virulence</keyword>